<evidence type="ECO:0000259" key="9">
    <source>
        <dbReference type="PROSITE" id="PS51855"/>
    </source>
</evidence>
<organism evidence="10 11">
    <name type="scientific">Aureispira anguillae</name>
    <dbReference type="NCBI Taxonomy" id="2864201"/>
    <lineage>
        <taxon>Bacteria</taxon>
        <taxon>Pseudomonadati</taxon>
        <taxon>Bacteroidota</taxon>
        <taxon>Saprospiria</taxon>
        <taxon>Saprospirales</taxon>
        <taxon>Saprospiraceae</taxon>
        <taxon>Aureispira</taxon>
    </lineage>
</organism>
<dbReference type="AlphaFoldDB" id="A0A916DWN7"/>
<dbReference type="Pfam" id="PF01808">
    <property type="entry name" value="AICARFT_IMPCHas"/>
    <property type="match status" value="1"/>
</dbReference>
<dbReference type="GO" id="GO:0004643">
    <property type="term" value="F:phosphoribosylaminoimidazolecarboxamide formyltransferase activity"/>
    <property type="evidence" value="ECO:0007669"/>
    <property type="project" value="UniProtKB-UniRule"/>
</dbReference>
<dbReference type="InterPro" id="IPR024051">
    <property type="entry name" value="AICAR_Tfase_dup_dom_sf"/>
</dbReference>
<dbReference type="CDD" id="cd01421">
    <property type="entry name" value="IMPCH"/>
    <property type="match status" value="1"/>
</dbReference>
<proteinExistence type="inferred from homology"/>
<evidence type="ECO:0000256" key="1">
    <source>
        <dbReference type="ARBA" id="ARBA00004844"/>
    </source>
</evidence>
<evidence type="ECO:0000256" key="2">
    <source>
        <dbReference type="ARBA" id="ARBA00004954"/>
    </source>
</evidence>
<dbReference type="RefSeq" id="WP_264790092.1">
    <property type="nucleotide sequence ID" value="NZ_AP026867.1"/>
</dbReference>
<dbReference type="InterPro" id="IPR011607">
    <property type="entry name" value="MGS-like_dom"/>
</dbReference>
<dbReference type="EC" id="2.1.2.3" evidence="8"/>
<dbReference type="GO" id="GO:0006189">
    <property type="term" value="P:'de novo' IMP biosynthetic process"/>
    <property type="evidence" value="ECO:0007669"/>
    <property type="project" value="UniProtKB-UniRule"/>
</dbReference>
<keyword evidence="11" id="KW-1185">Reference proteome</keyword>
<keyword evidence="7 8" id="KW-0511">Multifunctional enzyme</keyword>
<dbReference type="InterPro" id="IPR016193">
    <property type="entry name" value="Cytidine_deaminase-like"/>
</dbReference>
<dbReference type="FunFam" id="3.40.50.1380:FF:000001">
    <property type="entry name" value="Bifunctional purine biosynthesis protein PurH"/>
    <property type="match status" value="1"/>
</dbReference>
<comment type="catalytic activity">
    <reaction evidence="8">
        <text>(6R)-10-formyltetrahydrofolate + 5-amino-1-(5-phospho-beta-D-ribosyl)imidazole-4-carboxamide = 5-formamido-1-(5-phospho-D-ribosyl)imidazole-4-carboxamide + (6S)-5,6,7,8-tetrahydrofolate</text>
        <dbReference type="Rhea" id="RHEA:22192"/>
        <dbReference type="ChEBI" id="CHEBI:57453"/>
        <dbReference type="ChEBI" id="CHEBI:58467"/>
        <dbReference type="ChEBI" id="CHEBI:58475"/>
        <dbReference type="ChEBI" id="CHEBI:195366"/>
        <dbReference type="EC" id="2.1.2.3"/>
    </reaction>
</comment>
<dbReference type="SMART" id="SM00851">
    <property type="entry name" value="MGS"/>
    <property type="match status" value="1"/>
</dbReference>
<dbReference type="KEGG" id="aup:AsAng_0056720"/>
<dbReference type="GO" id="GO:0005829">
    <property type="term" value="C:cytosol"/>
    <property type="evidence" value="ECO:0007669"/>
    <property type="project" value="TreeGrafter"/>
</dbReference>
<dbReference type="PANTHER" id="PTHR11692">
    <property type="entry name" value="BIFUNCTIONAL PURINE BIOSYNTHESIS PROTEIN PURH"/>
    <property type="match status" value="1"/>
</dbReference>
<dbReference type="EC" id="3.5.4.10" evidence="8"/>
<dbReference type="Pfam" id="PF02142">
    <property type="entry name" value="MGS"/>
    <property type="match status" value="1"/>
</dbReference>
<evidence type="ECO:0000256" key="7">
    <source>
        <dbReference type="ARBA" id="ARBA00023268"/>
    </source>
</evidence>
<comment type="catalytic activity">
    <reaction evidence="8">
        <text>IMP + H2O = 5-formamido-1-(5-phospho-D-ribosyl)imidazole-4-carboxamide</text>
        <dbReference type="Rhea" id="RHEA:18445"/>
        <dbReference type="ChEBI" id="CHEBI:15377"/>
        <dbReference type="ChEBI" id="CHEBI:58053"/>
        <dbReference type="ChEBI" id="CHEBI:58467"/>
        <dbReference type="EC" id="3.5.4.10"/>
    </reaction>
</comment>
<dbReference type="InterPro" id="IPR036914">
    <property type="entry name" value="MGS-like_dom_sf"/>
</dbReference>
<dbReference type="HAMAP" id="MF_00139">
    <property type="entry name" value="PurH"/>
    <property type="match status" value="1"/>
</dbReference>
<evidence type="ECO:0000313" key="10">
    <source>
        <dbReference type="EMBL" id="BDS14890.1"/>
    </source>
</evidence>
<comment type="pathway">
    <text evidence="2 8">Purine metabolism; IMP biosynthesis via de novo pathway; 5-formamido-1-(5-phospho-D-ribosyl)imidazole-4-carboxamide from 5-amino-1-(5-phospho-D-ribosyl)imidazole-4-carboxamide (10-formyl THF route): step 1/1.</text>
</comment>
<dbReference type="PANTHER" id="PTHR11692:SF0">
    <property type="entry name" value="BIFUNCTIONAL PURINE BIOSYNTHESIS PROTEIN ATIC"/>
    <property type="match status" value="1"/>
</dbReference>
<comment type="pathway">
    <text evidence="1 8">Purine metabolism; IMP biosynthesis via de novo pathway; IMP from 5-formamido-1-(5-phospho-D-ribosyl)imidazole-4-carboxamide: step 1/1.</text>
</comment>
<dbReference type="InterPro" id="IPR002695">
    <property type="entry name" value="PurH-like"/>
</dbReference>
<evidence type="ECO:0000256" key="8">
    <source>
        <dbReference type="HAMAP-Rule" id="MF_00139"/>
    </source>
</evidence>
<evidence type="ECO:0000256" key="3">
    <source>
        <dbReference type="ARBA" id="ARBA00007667"/>
    </source>
</evidence>
<dbReference type="Gene3D" id="3.40.50.1380">
    <property type="entry name" value="Methylglyoxal synthase-like domain"/>
    <property type="match status" value="1"/>
</dbReference>
<gene>
    <name evidence="8" type="primary">purH</name>
    <name evidence="10" type="ORF">AsAng_0056720</name>
</gene>
<evidence type="ECO:0000256" key="5">
    <source>
        <dbReference type="ARBA" id="ARBA00022755"/>
    </source>
</evidence>
<evidence type="ECO:0000313" key="11">
    <source>
        <dbReference type="Proteomes" id="UP001060919"/>
    </source>
</evidence>
<keyword evidence="4 8" id="KW-0808">Transferase</keyword>
<feature type="domain" description="MGS-like" evidence="9">
    <location>
        <begin position="1"/>
        <end position="147"/>
    </location>
</feature>
<keyword evidence="5 8" id="KW-0658">Purine biosynthesis</keyword>
<dbReference type="Gene3D" id="3.40.140.20">
    <property type="match status" value="2"/>
</dbReference>
<dbReference type="Proteomes" id="UP001060919">
    <property type="component" value="Chromosome"/>
</dbReference>
<accession>A0A916DWN7</accession>
<dbReference type="EMBL" id="AP026867">
    <property type="protein sequence ID" value="BDS14890.1"/>
    <property type="molecule type" value="Genomic_DNA"/>
</dbReference>
<comment type="similarity">
    <text evidence="3 8">Belongs to the PurH family.</text>
</comment>
<dbReference type="PIRSF" id="PIRSF000414">
    <property type="entry name" value="AICARFT_IMPCHas"/>
    <property type="match status" value="1"/>
</dbReference>
<name>A0A916DWN7_9BACT</name>
<protein>
    <recommendedName>
        <fullName evidence="8">Bifunctional purine biosynthesis protein PurH</fullName>
    </recommendedName>
    <domain>
        <recommendedName>
            <fullName evidence="8">Phosphoribosylaminoimidazolecarboxamide formyltransferase</fullName>
            <ecNumber evidence="8">2.1.2.3</ecNumber>
        </recommendedName>
        <alternativeName>
            <fullName evidence="8">AICAR transformylase</fullName>
        </alternativeName>
    </domain>
    <domain>
        <recommendedName>
            <fullName evidence="8">IMP cyclohydrolase</fullName>
            <ecNumber evidence="8">3.5.4.10</ecNumber>
        </recommendedName>
        <alternativeName>
            <fullName evidence="8">ATIC</fullName>
        </alternativeName>
        <alternativeName>
            <fullName evidence="8">IMP synthase</fullName>
        </alternativeName>
        <alternativeName>
            <fullName evidence="8">Inosinicase</fullName>
        </alternativeName>
    </domain>
</protein>
<dbReference type="SUPFAM" id="SSF52335">
    <property type="entry name" value="Methylglyoxal synthase-like"/>
    <property type="match status" value="1"/>
</dbReference>
<keyword evidence="6 8" id="KW-0378">Hydrolase</keyword>
<sequence length="539" mass="59340">MDLLIPIKRALISVSDKTGVIELAQSLADAGCEIISTGGTQRKLEEAGITTTEISKVTGNPEAFGGRMKTISFNIESALLFDREKDAEEAAALNIESIDLVVCNLYPFQKVLEQGANFETLIENIDIGGPTMIRAAAKNFKYVATVTQPSDYNELMAQLKSNKGALTYDFRKKLMCKAFNHTADYDALIATTMDQEIGIHSLRLGFEEGTDLRYGENSHQSARFYKQKGAANSLYDLNVLHGKALSFNNILDINGAIEAIKEATRPACSVIKHSNPCGLCEGDHQAELLQLAWAGDPISAFGSIIAFNQTVTLETVQFFQLDNEDRSKRKFVEVVIAPDFTPEALAYLQQHKNLRIIEFNAARLVDGVDYRYMNGSLLVQDTDTVLHNKLDVVTEKTVDMAVEQPLIEFGLRAIKTIKSNSIAIVRFKNGYAQLLGMGAGQPNRLVATKLSIEKCRENLRNEYTGAAEDFEAYVAQELANAWLISDAFFPFADNVELAAAAGVRKIVQPGGSIRDKSVVNTCNELGVSMVFTGIRHFKH</sequence>
<dbReference type="SMART" id="SM00798">
    <property type="entry name" value="AICARFT_IMPCHas"/>
    <property type="match status" value="1"/>
</dbReference>
<dbReference type="GO" id="GO:0003937">
    <property type="term" value="F:IMP cyclohydrolase activity"/>
    <property type="evidence" value="ECO:0007669"/>
    <property type="project" value="UniProtKB-UniRule"/>
</dbReference>
<evidence type="ECO:0000256" key="6">
    <source>
        <dbReference type="ARBA" id="ARBA00022801"/>
    </source>
</evidence>
<reference evidence="10" key="1">
    <citation type="submission" date="2022-09" db="EMBL/GenBank/DDBJ databases">
        <title>Aureispira anguillicida sp. nov., isolated from Leptocephalus of Japanese eel Anguilla japonica.</title>
        <authorList>
            <person name="Yuasa K."/>
            <person name="Mekata T."/>
            <person name="Ikunari K."/>
        </authorList>
    </citation>
    <scope>NUCLEOTIDE SEQUENCE</scope>
    <source>
        <strain evidence="10">EL160426</strain>
    </source>
</reference>
<dbReference type="NCBIfam" id="NF002049">
    <property type="entry name" value="PRK00881.1"/>
    <property type="match status" value="1"/>
</dbReference>
<evidence type="ECO:0000256" key="4">
    <source>
        <dbReference type="ARBA" id="ARBA00022679"/>
    </source>
</evidence>
<comment type="domain">
    <text evidence="8">The IMP cyclohydrolase activity resides in the N-terminal region.</text>
</comment>
<dbReference type="SUPFAM" id="SSF53927">
    <property type="entry name" value="Cytidine deaminase-like"/>
    <property type="match status" value="1"/>
</dbReference>
<dbReference type="PROSITE" id="PS51855">
    <property type="entry name" value="MGS"/>
    <property type="match status" value="1"/>
</dbReference>